<name>Q80BJ0_SHV2</name>
<sequence length="115" mass="13067">MASKRPCAGVEELEKELQKLKLENKTLKKQLIQQAGPDDEILTPSQKDALITSVVNKLTKQADEKIRIKVTKDLLPLVTKKQCMEAITILKYRIDVSTDEPQDRPKRSVSKLRAK</sequence>
<protein>
    <submittedName>
        <fullName evidence="2">Uncharacterized protein</fullName>
    </submittedName>
</protein>
<evidence type="ECO:0000256" key="1">
    <source>
        <dbReference type="ARBA" id="ARBA00008922"/>
    </source>
</evidence>
<comment type="similarity">
    <text evidence="1">Belongs to the herpesviridae BLRF2 family.</text>
</comment>
<evidence type="ECO:0000313" key="2">
    <source>
        <dbReference type="EMBL" id="CAC85011.1"/>
    </source>
</evidence>
<dbReference type="SUPFAM" id="SSF160459">
    <property type="entry name" value="BLRF2-like"/>
    <property type="match status" value="1"/>
</dbReference>
<dbReference type="InterPro" id="IPR008642">
    <property type="entry name" value="Herpes_BLRF2"/>
</dbReference>
<proteinExistence type="inferred from homology"/>
<reference evidence="2" key="1">
    <citation type="journal article" date="2003" name="Virology">
        <title>The genome of herpesvirus saimiri C488 which is capable of transforming human T cells.</title>
        <authorList>
            <person name="Ensser A."/>
            <person name="Thurau M."/>
            <person name="Wittmann S."/>
            <person name="Fickenscher H."/>
        </authorList>
    </citation>
    <scope>NUCLEOTIDE SEQUENCE</scope>
    <source>
        <strain evidence="2">B6045</strain>
    </source>
</reference>
<dbReference type="Gene3D" id="1.10.3390.10">
    <property type="entry name" value="YejL-like"/>
    <property type="match status" value="1"/>
</dbReference>
<dbReference type="Pfam" id="PF05812">
    <property type="entry name" value="Herpes_BLRF2"/>
    <property type="match status" value="1"/>
</dbReference>
<accession>Q80BJ0</accession>
<organismHost>
    <name type="scientific">Saimiri sciureus</name>
    <name type="common">Common squirrel monkey</name>
    <dbReference type="NCBI Taxonomy" id="9521"/>
</organismHost>
<organism evidence="2">
    <name type="scientific">Saimiriine herpesvirus 2</name>
    <name type="common">SaHV-2</name>
    <name type="synonym">Herpesvirus saimiri</name>
    <dbReference type="NCBI Taxonomy" id="10381"/>
    <lineage>
        <taxon>Viruses</taxon>
        <taxon>Duplodnaviria</taxon>
        <taxon>Heunggongvirae</taxon>
        <taxon>Peploviricota</taxon>
        <taxon>Herviviricetes</taxon>
        <taxon>Herpesvirales</taxon>
        <taxon>Orthoherpesviridae</taxon>
        <taxon>Gammaherpesvirinae</taxon>
        <taxon>Rhadinovirus</taxon>
        <taxon>Rhadinovirus saimiriinegamma2</taxon>
    </lineage>
</organism>
<dbReference type="EMBL" id="AJ410485">
    <property type="protein sequence ID" value="CAC85011.1"/>
    <property type="molecule type" value="Genomic_DNA"/>
</dbReference>